<feature type="signal peptide" evidence="1">
    <location>
        <begin position="1"/>
        <end position="20"/>
    </location>
</feature>
<proteinExistence type="predicted"/>
<dbReference type="Proteomes" id="UP000292039">
    <property type="component" value="Unassembled WGS sequence"/>
</dbReference>
<dbReference type="Proteomes" id="UP000078084">
    <property type="component" value="Unassembled WGS sequence"/>
</dbReference>
<dbReference type="EMBL" id="LBNE01000011">
    <property type="protein sequence ID" value="KKO70876.1"/>
    <property type="molecule type" value="Genomic_DNA"/>
</dbReference>
<dbReference type="AlphaFoldDB" id="A0A171KPQ9"/>
<gene>
    <name evidence="2" type="ORF">AAV32_14160</name>
    <name evidence="3" type="ORF">EV679_0193</name>
</gene>
<evidence type="ECO:0000313" key="4">
    <source>
        <dbReference type="Proteomes" id="UP000078084"/>
    </source>
</evidence>
<evidence type="ECO:0000256" key="1">
    <source>
        <dbReference type="SAM" id="SignalP"/>
    </source>
</evidence>
<feature type="chain" id="PRO_5033252063" evidence="1">
    <location>
        <begin position="21"/>
        <end position="140"/>
    </location>
</feature>
<organism evidence="2 4">
    <name type="scientific">Kerstersia gyiorum</name>
    <dbReference type="NCBI Taxonomy" id="206506"/>
    <lineage>
        <taxon>Bacteria</taxon>
        <taxon>Pseudomonadati</taxon>
        <taxon>Pseudomonadota</taxon>
        <taxon>Betaproteobacteria</taxon>
        <taxon>Burkholderiales</taxon>
        <taxon>Alcaligenaceae</taxon>
        <taxon>Kerstersia</taxon>
    </lineage>
</organism>
<evidence type="ECO:0000313" key="2">
    <source>
        <dbReference type="EMBL" id="KKO70876.1"/>
    </source>
</evidence>
<reference evidence="3 5" key="2">
    <citation type="submission" date="2019-02" db="EMBL/GenBank/DDBJ databases">
        <title>Genomic Encyclopedia of Type Strains, Phase IV (KMG-IV): sequencing the most valuable type-strain genomes for metagenomic binning, comparative biology and taxonomic classification.</title>
        <authorList>
            <person name="Goeker M."/>
        </authorList>
    </citation>
    <scope>NUCLEOTIDE SEQUENCE [LARGE SCALE GENOMIC DNA]</scope>
    <source>
        <strain evidence="3 5">DSM 16618</strain>
    </source>
</reference>
<evidence type="ECO:0000313" key="3">
    <source>
        <dbReference type="EMBL" id="RZS73009.1"/>
    </source>
</evidence>
<protein>
    <submittedName>
        <fullName evidence="3">Uncharacterized protein DUF4878</fullName>
    </submittedName>
</protein>
<comment type="caution">
    <text evidence="2">The sequence shown here is derived from an EMBL/GenBank/DDBJ whole genome shotgun (WGS) entry which is preliminary data.</text>
</comment>
<dbReference type="Gene3D" id="3.10.450.50">
    <property type="match status" value="1"/>
</dbReference>
<keyword evidence="4" id="KW-1185">Reference proteome</keyword>
<accession>A0A171KPQ9</accession>
<name>A0A171KPQ9_9BURK</name>
<dbReference type="GeneID" id="99724874"/>
<dbReference type="RefSeq" id="WP_068373601.1">
    <property type="nucleotide sequence ID" value="NZ_CBCSEB010000003.1"/>
</dbReference>
<reference evidence="2 4" key="1">
    <citation type="submission" date="2015-04" db="EMBL/GenBank/DDBJ databases">
        <title>Genome sequence of Kerstersia gyiorum CG1.</title>
        <authorList>
            <person name="Greninger A.L."/>
            <person name="Kozyreva V."/>
            <person name="Chaturvedi V."/>
        </authorList>
    </citation>
    <scope>NUCLEOTIDE SEQUENCE [LARGE SCALE GENOMIC DNA]</scope>
    <source>
        <strain evidence="2 4">CG1</strain>
    </source>
</reference>
<dbReference type="PROSITE" id="PS51257">
    <property type="entry name" value="PROKAR_LIPOPROTEIN"/>
    <property type="match status" value="1"/>
</dbReference>
<dbReference type="EMBL" id="SGWZ01000001">
    <property type="protein sequence ID" value="RZS73009.1"/>
    <property type="molecule type" value="Genomic_DNA"/>
</dbReference>
<evidence type="ECO:0000313" key="5">
    <source>
        <dbReference type="Proteomes" id="UP000292039"/>
    </source>
</evidence>
<keyword evidence="1" id="KW-0732">Signal</keyword>
<sequence length="140" mass="15666">MHPIRLTACLMVMLATLLSACMTYSNNTPNGTVQLFYQAIADGNTALALEQVIHPGDSTERNKQRAAIEEMHTGIQANQGLENVRILQSRLTHQGTQANVQAELVFKNGKTSLEDMRLHEQNHVWKILLWEKSPSRSATQ</sequence>